<proteinExistence type="predicted"/>
<dbReference type="Proteomes" id="UP001057452">
    <property type="component" value="Chromosome 1"/>
</dbReference>
<accession>A0ACB9Y1G0</accession>
<protein>
    <submittedName>
        <fullName evidence="1">Uncharacterized protein</fullName>
    </submittedName>
</protein>
<sequence length="81" mass="8905">MASPFTELEVLTIGFSLLVFALFTLTGILTEERVHSNDIHSAVIMCTVPVGFNCIKRERSRFKLKLAAVGCSGYQVALNDN</sequence>
<reference evidence="1" key="1">
    <citation type="submission" date="2022-05" db="EMBL/GenBank/DDBJ databases">
        <title>Chromosome-level genome of Chaenocephalus aceratus.</title>
        <authorList>
            <person name="Park H."/>
        </authorList>
    </citation>
    <scope>NUCLEOTIDE SEQUENCE</scope>
    <source>
        <strain evidence="1">KU_202001</strain>
    </source>
</reference>
<name>A0ACB9Y1G0_CHAAC</name>
<evidence type="ECO:0000313" key="2">
    <source>
        <dbReference type="Proteomes" id="UP001057452"/>
    </source>
</evidence>
<evidence type="ECO:0000313" key="1">
    <source>
        <dbReference type="EMBL" id="KAI4833065.1"/>
    </source>
</evidence>
<dbReference type="EMBL" id="CM043785">
    <property type="protein sequence ID" value="KAI4833065.1"/>
    <property type="molecule type" value="Genomic_DNA"/>
</dbReference>
<gene>
    <name evidence="1" type="ORF">KUCAC02_015993</name>
</gene>
<comment type="caution">
    <text evidence="1">The sequence shown here is derived from an EMBL/GenBank/DDBJ whole genome shotgun (WGS) entry which is preliminary data.</text>
</comment>
<keyword evidence="2" id="KW-1185">Reference proteome</keyword>
<organism evidence="1 2">
    <name type="scientific">Chaenocephalus aceratus</name>
    <name type="common">Blackfin icefish</name>
    <name type="synonym">Chaenichthys aceratus</name>
    <dbReference type="NCBI Taxonomy" id="36190"/>
    <lineage>
        <taxon>Eukaryota</taxon>
        <taxon>Metazoa</taxon>
        <taxon>Chordata</taxon>
        <taxon>Craniata</taxon>
        <taxon>Vertebrata</taxon>
        <taxon>Euteleostomi</taxon>
        <taxon>Actinopterygii</taxon>
        <taxon>Neopterygii</taxon>
        <taxon>Teleostei</taxon>
        <taxon>Neoteleostei</taxon>
        <taxon>Acanthomorphata</taxon>
        <taxon>Eupercaria</taxon>
        <taxon>Perciformes</taxon>
        <taxon>Notothenioidei</taxon>
        <taxon>Channichthyidae</taxon>
        <taxon>Chaenocephalus</taxon>
    </lineage>
</organism>